<dbReference type="EMBL" id="VNIM01000032">
    <property type="protein sequence ID" value="TVV74521.1"/>
    <property type="molecule type" value="Genomic_DNA"/>
</dbReference>
<comment type="caution">
    <text evidence="2">The sequence shown here is derived from an EMBL/GenBank/DDBJ whole genome shotgun (WGS) entry which is preliminary data.</text>
</comment>
<protein>
    <recommendedName>
        <fullName evidence="4">Lipoprotein</fullName>
    </recommendedName>
</protein>
<evidence type="ECO:0000313" key="3">
    <source>
        <dbReference type="Proteomes" id="UP000318681"/>
    </source>
</evidence>
<keyword evidence="1" id="KW-0732">Signal</keyword>
<reference evidence="2 3" key="1">
    <citation type="submission" date="2019-07" db="EMBL/GenBank/DDBJ databases">
        <title>Sphingomonas solaris sp. nov., isolated from a solar panel from Boston, Massachusetts.</title>
        <authorList>
            <person name="Tanner K."/>
            <person name="Pascual J."/>
            <person name="Mancuso C."/>
            <person name="Pereto J."/>
            <person name="Khalil A."/>
            <person name="Vilanova C."/>
        </authorList>
    </citation>
    <scope>NUCLEOTIDE SEQUENCE [LARGE SCALE GENOMIC DNA]</scope>
    <source>
        <strain evidence="2 3">R4DWN</strain>
    </source>
</reference>
<name>A0A558R557_9SPHN</name>
<gene>
    <name evidence="2" type="ORF">FOY91_09660</name>
</gene>
<dbReference type="RefSeq" id="WP_145150660.1">
    <property type="nucleotide sequence ID" value="NZ_VNIM01000032.1"/>
</dbReference>
<evidence type="ECO:0000313" key="2">
    <source>
        <dbReference type="EMBL" id="TVV74521.1"/>
    </source>
</evidence>
<proteinExistence type="predicted"/>
<keyword evidence="3" id="KW-1185">Reference proteome</keyword>
<evidence type="ECO:0000256" key="1">
    <source>
        <dbReference type="SAM" id="SignalP"/>
    </source>
</evidence>
<feature type="chain" id="PRO_5021960277" description="Lipoprotein" evidence="1">
    <location>
        <begin position="36"/>
        <end position="308"/>
    </location>
</feature>
<dbReference type="AlphaFoldDB" id="A0A558R557"/>
<evidence type="ECO:0008006" key="4">
    <source>
        <dbReference type="Google" id="ProtNLM"/>
    </source>
</evidence>
<feature type="signal peptide" evidence="1">
    <location>
        <begin position="1"/>
        <end position="35"/>
    </location>
</feature>
<accession>A0A558R557</accession>
<organism evidence="2 3">
    <name type="scientific">Alterirhizorhabdus solaris</name>
    <dbReference type="NCBI Taxonomy" id="2529389"/>
    <lineage>
        <taxon>Bacteria</taxon>
        <taxon>Pseudomonadati</taxon>
        <taxon>Pseudomonadota</taxon>
        <taxon>Alphaproteobacteria</taxon>
        <taxon>Sphingomonadales</taxon>
        <taxon>Rhizorhabdaceae</taxon>
        <taxon>Alterirhizorhabdus</taxon>
    </lineage>
</organism>
<dbReference type="OrthoDB" id="7584148at2"/>
<sequence>MNHHLRPSGEANPARIAARRTTALVAALFAATALAGCARTVSSADLTGFGTAAAALQRQTDANFAGADRIARAAAVDRFVRSGTVGLTEKPFPPAVPPDVAAAWRSALFYLERYGLLLGTLTDPQQGAQTTDAFKQLGVELNGGGVGAGISPGVAAAFSSLAGALVQEDARRKALGVLRRNDPHVRGLLTAMAEAIGATDGEGLRGTVAAAWTASTGALQRTYAVAATQHDEAHQRSIMNEYLSALGRRQAQLNDLAALRQSFLALADAHSAAADGSKRPVGELLDVIEGRLDEVRDLAKDIGEEGAR</sequence>
<dbReference type="Proteomes" id="UP000318681">
    <property type="component" value="Unassembled WGS sequence"/>
</dbReference>